<evidence type="ECO:0000256" key="1">
    <source>
        <dbReference type="SAM" id="MobiDB-lite"/>
    </source>
</evidence>
<sequence>MCAGSAAADGGIHHHGLAQGVEVAPDRAIRGACDLAQLGDGHQFLTLHGVEDGVAEVATGEPHCVHLSAATSSTAPQAVSAHDWPAMPAAMAGMAMRAAPMPMARVTASPRAGTAPQRTPPPRATAGGPGR</sequence>
<organism evidence="2">
    <name type="scientific">uncultured marine virus</name>
    <dbReference type="NCBI Taxonomy" id="186617"/>
    <lineage>
        <taxon>Viruses</taxon>
        <taxon>environmental samples</taxon>
    </lineage>
</organism>
<evidence type="ECO:0000313" key="2">
    <source>
        <dbReference type="EMBL" id="AKH47219.1"/>
    </source>
</evidence>
<reference evidence="2" key="2">
    <citation type="submission" date="2015-03" db="EMBL/GenBank/DDBJ databases">
        <authorList>
            <person name="Chow C.-E.T."/>
            <person name="Winget D.M."/>
            <person name="White R.A.III."/>
            <person name="Hallam S.J."/>
            <person name="Suttle C.A."/>
        </authorList>
    </citation>
    <scope>NUCLEOTIDE SEQUENCE</scope>
    <source>
        <strain evidence="2">Anoxic2_5</strain>
    </source>
</reference>
<accession>A0A0F7L3U6</accession>
<name>A0A0F7L3U6_9VIRU</name>
<feature type="compositionally biased region" description="Low complexity" evidence="1">
    <location>
        <begin position="104"/>
        <end position="117"/>
    </location>
</feature>
<feature type="region of interest" description="Disordered" evidence="1">
    <location>
        <begin position="104"/>
        <end position="131"/>
    </location>
</feature>
<protein>
    <submittedName>
        <fullName evidence="2">Uncharacterized protein</fullName>
    </submittedName>
</protein>
<proteinExistence type="predicted"/>
<reference evidence="2" key="1">
    <citation type="journal article" date="2015" name="Front. Microbiol.">
        <title>Combining genomic sequencing methods to explore viral diversity and reveal potential virus-host interactions.</title>
        <authorList>
            <person name="Chow C.E."/>
            <person name="Winget D.M."/>
            <person name="White R.A.III."/>
            <person name="Hallam S.J."/>
            <person name="Suttle C.A."/>
        </authorList>
    </citation>
    <scope>NUCLEOTIDE SEQUENCE</scope>
    <source>
        <strain evidence="2">Anoxic2_5</strain>
    </source>
</reference>
<dbReference type="EMBL" id="KR029589">
    <property type="protein sequence ID" value="AKH47219.1"/>
    <property type="molecule type" value="Genomic_DNA"/>
</dbReference>